<dbReference type="EMBL" id="BQNB010016381">
    <property type="protein sequence ID" value="GJT51142.1"/>
    <property type="molecule type" value="Genomic_DNA"/>
</dbReference>
<reference evidence="1" key="2">
    <citation type="submission" date="2022-01" db="EMBL/GenBank/DDBJ databases">
        <authorList>
            <person name="Yamashiro T."/>
            <person name="Shiraishi A."/>
            <person name="Satake H."/>
            <person name="Nakayama K."/>
        </authorList>
    </citation>
    <scope>NUCLEOTIDE SEQUENCE</scope>
</reference>
<evidence type="ECO:0000313" key="1">
    <source>
        <dbReference type="EMBL" id="GJT51142.1"/>
    </source>
</evidence>
<sequence>MRSFEVLSSGLQQVGSLVILYLQTASLWIHQKVEAITKWPRPTTVTEVKCVIQIIDSDLHRRLVSTGVWSFVSCLARLSREGESHTFKTVKARARCLALSLRLSFEVWNVELCVTNMVEWWLLVDGKEELCPPRHSLYRSREAITTGTVADCLVRRQCLISIDHSRVSVWSTASALRKEHPAARVLLPTRFDNSTFGWNWHAAKMWLRLYPNDELVRGKIETSEASGLKEYAIWVVVDRITKSASFSYPFGRTMVISKLAKDFSTGIVRLRWYTDSIVSARDMKVYRGPFRLRRYVEGLCFGILSESWTGLAGMIFVLGEFAYQEIVEHA</sequence>
<name>A0ABQ5EK60_9ASTR</name>
<reference evidence="1" key="1">
    <citation type="journal article" date="2022" name="Int. J. Mol. Sci.">
        <title>Draft Genome of Tanacetum Coccineum: Genomic Comparison of Closely Related Tanacetum-Family Plants.</title>
        <authorList>
            <person name="Yamashiro T."/>
            <person name="Shiraishi A."/>
            <person name="Nakayama K."/>
            <person name="Satake H."/>
        </authorList>
    </citation>
    <scope>NUCLEOTIDE SEQUENCE</scope>
</reference>
<evidence type="ECO:0000313" key="2">
    <source>
        <dbReference type="Proteomes" id="UP001151760"/>
    </source>
</evidence>
<accession>A0ABQ5EK60</accession>
<dbReference type="Proteomes" id="UP001151760">
    <property type="component" value="Unassembled WGS sequence"/>
</dbReference>
<gene>
    <name evidence="1" type="ORF">Tco_0977299</name>
</gene>
<comment type="caution">
    <text evidence="1">The sequence shown here is derived from an EMBL/GenBank/DDBJ whole genome shotgun (WGS) entry which is preliminary data.</text>
</comment>
<organism evidence="1 2">
    <name type="scientific">Tanacetum coccineum</name>
    <dbReference type="NCBI Taxonomy" id="301880"/>
    <lineage>
        <taxon>Eukaryota</taxon>
        <taxon>Viridiplantae</taxon>
        <taxon>Streptophyta</taxon>
        <taxon>Embryophyta</taxon>
        <taxon>Tracheophyta</taxon>
        <taxon>Spermatophyta</taxon>
        <taxon>Magnoliopsida</taxon>
        <taxon>eudicotyledons</taxon>
        <taxon>Gunneridae</taxon>
        <taxon>Pentapetalae</taxon>
        <taxon>asterids</taxon>
        <taxon>campanulids</taxon>
        <taxon>Asterales</taxon>
        <taxon>Asteraceae</taxon>
        <taxon>Asteroideae</taxon>
        <taxon>Anthemideae</taxon>
        <taxon>Anthemidinae</taxon>
        <taxon>Tanacetum</taxon>
    </lineage>
</organism>
<proteinExistence type="predicted"/>
<keyword evidence="2" id="KW-1185">Reference proteome</keyword>
<protein>
    <submittedName>
        <fullName evidence="1">Uncharacterized protein</fullName>
    </submittedName>
</protein>